<feature type="chain" id="PRO_5030525223" description="DUF2946 family protein" evidence="2">
    <location>
        <begin position="22"/>
        <end position="136"/>
    </location>
</feature>
<feature type="compositionally biased region" description="Pro residues" evidence="1">
    <location>
        <begin position="120"/>
        <end position="136"/>
    </location>
</feature>
<name>A0A7W9WAS0_ARMRO</name>
<sequence>MRRLLAILLVTLLVVNSFPLAAQARLVCRVSGQAMQPVAVEDDPKSCCAIRPTPSGQLELANRSCCEIKTTPGHAPLPGALTQEPVAGIAILTMATVPVPRPEYLEVVPPVVYEGTPQYRGPPPSPASPRAPPTFS</sequence>
<proteinExistence type="predicted"/>
<accession>A0A7W9WAS0</accession>
<evidence type="ECO:0000313" key="4">
    <source>
        <dbReference type="Proteomes" id="UP000520814"/>
    </source>
</evidence>
<evidence type="ECO:0008006" key="5">
    <source>
        <dbReference type="Google" id="ProtNLM"/>
    </source>
</evidence>
<keyword evidence="4" id="KW-1185">Reference proteome</keyword>
<feature type="region of interest" description="Disordered" evidence="1">
    <location>
        <begin position="115"/>
        <end position="136"/>
    </location>
</feature>
<dbReference type="EMBL" id="JACHGW010000010">
    <property type="protein sequence ID" value="MBB6053912.1"/>
    <property type="molecule type" value="Genomic_DNA"/>
</dbReference>
<dbReference type="Proteomes" id="UP000520814">
    <property type="component" value="Unassembled WGS sequence"/>
</dbReference>
<dbReference type="AlphaFoldDB" id="A0A7W9WAS0"/>
<reference evidence="3 4" key="1">
    <citation type="submission" date="2020-08" db="EMBL/GenBank/DDBJ databases">
        <title>Genomic Encyclopedia of Type Strains, Phase IV (KMG-IV): sequencing the most valuable type-strain genomes for metagenomic binning, comparative biology and taxonomic classification.</title>
        <authorList>
            <person name="Goeker M."/>
        </authorList>
    </citation>
    <scope>NUCLEOTIDE SEQUENCE [LARGE SCALE GENOMIC DNA]</scope>
    <source>
        <strain evidence="3 4">DSM 23562</strain>
    </source>
</reference>
<organism evidence="3 4">
    <name type="scientific">Armatimonas rosea</name>
    <dbReference type="NCBI Taxonomy" id="685828"/>
    <lineage>
        <taxon>Bacteria</taxon>
        <taxon>Bacillati</taxon>
        <taxon>Armatimonadota</taxon>
        <taxon>Armatimonadia</taxon>
        <taxon>Armatimonadales</taxon>
        <taxon>Armatimonadaceae</taxon>
        <taxon>Armatimonas</taxon>
    </lineage>
</organism>
<evidence type="ECO:0000313" key="3">
    <source>
        <dbReference type="EMBL" id="MBB6053912.1"/>
    </source>
</evidence>
<keyword evidence="2" id="KW-0732">Signal</keyword>
<protein>
    <recommendedName>
        <fullName evidence="5">DUF2946 family protein</fullName>
    </recommendedName>
</protein>
<dbReference type="RefSeq" id="WP_184204002.1">
    <property type="nucleotide sequence ID" value="NZ_JACHGW010000010.1"/>
</dbReference>
<comment type="caution">
    <text evidence="3">The sequence shown here is derived from an EMBL/GenBank/DDBJ whole genome shotgun (WGS) entry which is preliminary data.</text>
</comment>
<evidence type="ECO:0000256" key="1">
    <source>
        <dbReference type="SAM" id="MobiDB-lite"/>
    </source>
</evidence>
<feature type="signal peptide" evidence="2">
    <location>
        <begin position="1"/>
        <end position="21"/>
    </location>
</feature>
<evidence type="ECO:0000256" key="2">
    <source>
        <dbReference type="SAM" id="SignalP"/>
    </source>
</evidence>
<gene>
    <name evidence="3" type="ORF">HNQ39_005759</name>
</gene>